<dbReference type="EC" id="2.7.2.1" evidence="1"/>
<feature type="active site" description="Proton donor/acceptor" evidence="1">
    <location>
        <position position="154"/>
    </location>
</feature>
<dbReference type="GO" id="GO:0006085">
    <property type="term" value="P:acetyl-CoA biosynthetic process"/>
    <property type="evidence" value="ECO:0007669"/>
    <property type="project" value="UniProtKB-UniRule"/>
</dbReference>
<dbReference type="PIRSF" id="PIRSF000722">
    <property type="entry name" value="Acetate_prop_kin"/>
    <property type="match status" value="1"/>
</dbReference>
<dbReference type="AlphaFoldDB" id="A0A433D2I3"/>
<feature type="binding site" evidence="1">
    <location>
        <position position="97"/>
    </location>
    <ligand>
        <name>substrate</name>
    </ligand>
</feature>
<dbReference type="InterPro" id="IPR043129">
    <property type="entry name" value="ATPase_NBD"/>
</dbReference>
<comment type="similarity">
    <text evidence="1">Belongs to the acetokinase family.</text>
</comment>
<name>A0A433D2I3_9FUNG</name>
<keyword evidence="1" id="KW-0547">Nucleotide-binding</keyword>
<protein>
    <recommendedName>
        <fullName evidence="1">Probable acetate kinase</fullName>
        <ecNumber evidence="1">2.7.2.1</ecNumber>
    </recommendedName>
    <alternativeName>
        <fullName evidence="1">Acetokinase</fullName>
    </alternativeName>
</protein>
<keyword evidence="1" id="KW-0808">Transferase</keyword>
<dbReference type="InterPro" id="IPR000890">
    <property type="entry name" value="Aliphatic_acid_kin_short-chain"/>
</dbReference>
<dbReference type="HAMAP" id="MF_00020">
    <property type="entry name" value="Acetate_kinase"/>
    <property type="match status" value="1"/>
</dbReference>
<dbReference type="EMBL" id="RBNI01008002">
    <property type="protein sequence ID" value="RUP44983.1"/>
    <property type="molecule type" value="Genomic_DNA"/>
</dbReference>
<keyword evidence="1" id="KW-0479">Metal-binding</keyword>
<keyword evidence="1 2" id="KW-0418">Kinase</keyword>
<dbReference type="UniPathway" id="UPA00340">
    <property type="reaction ID" value="UER00458"/>
</dbReference>
<feature type="site" description="Transition state stabilizer" evidence="1">
    <location>
        <position position="247"/>
    </location>
</feature>
<keyword evidence="1" id="KW-0067">ATP-binding</keyword>
<comment type="caution">
    <text evidence="2">The sequence shown here is derived from an EMBL/GenBank/DDBJ whole genome shotgun (WGS) entry which is preliminary data.</text>
</comment>
<dbReference type="Pfam" id="PF00871">
    <property type="entry name" value="Acetate_kinase"/>
    <property type="match status" value="1"/>
</dbReference>
<proteinExistence type="inferred from homology"/>
<dbReference type="InterPro" id="IPR023865">
    <property type="entry name" value="Aliphatic_acid_kinase_CS"/>
</dbReference>
<evidence type="ECO:0000313" key="3">
    <source>
        <dbReference type="Proteomes" id="UP000268093"/>
    </source>
</evidence>
<accession>A0A433D2I3</accession>
<comment type="caution">
    <text evidence="1">Lacks conserved residue(s) required for the propagation of feature annotation.</text>
</comment>
<feature type="binding site" evidence="1">
    <location>
        <position position="20"/>
    </location>
    <ligand>
        <name>ATP</name>
        <dbReference type="ChEBI" id="CHEBI:30616"/>
    </ligand>
</feature>
<dbReference type="PROSITE" id="PS01076">
    <property type="entry name" value="ACETATE_KINASE_2"/>
    <property type="match status" value="1"/>
</dbReference>
<dbReference type="Gene3D" id="3.30.420.40">
    <property type="match status" value="2"/>
</dbReference>
<dbReference type="PANTHER" id="PTHR21060">
    <property type="entry name" value="ACETATE KINASE"/>
    <property type="match status" value="1"/>
</dbReference>
<dbReference type="Proteomes" id="UP000268093">
    <property type="component" value="Unassembled WGS sequence"/>
</dbReference>
<dbReference type="PRINTS" id="PR00471">
    <property type="entry name" value="ACETATEKNASE"/>
</dbReference>
<dbReference type="InterPro" id="IPR004372">
    <property type="entry name" value="Ac/propionate_kinase"/>
</dbReference>
<evidence type="ECO:0000313" key="2">
    <source>
        <dbReference type="EMBL" id="RUP44983.1"/>
    </source>
</evidence>
<dbReference type="PANTHER" id="PTHR21060:SF15">
    <property type="entry name" value="ACETATE KINASE-RELATED"/>
    <property type="match status" value="1"/>
</dbReference>
<keyword evidence="3" id="KW-1185">Reference proteome</keyword>
<feature type="binding site" evidence="1">
    <location>
        <position position="13"/>
    </location>
    <ligand>
        <name>Mg(2+)</name>
        <dbReference type="ChEBI" id="CHEBI:18420"/>
    </ligand>
</feature>
<keyword evidence="1" id="KW-0460">Magnesium</keyword>
<comment type="catalytic activity">
    <reaction evidence="1">
        <text>acetate + ATP = acetyl phosphate + ADP</text>
        <dbReference type="Rhea" id="RHEA:11352"/>
        <dbReference type="ChEBI" id="CHEBI:22191"/>
        <dbReference type="ChEBI" id="CHEBI:30089"/>
        <dbReference type="ChEBI" id="CHEBI:30616"/>
        <dbReference type="ChEBI" id="CHEBI:456216"/>
        <dbReference type="EC" id="2.7.2.1"/>
    </reaction>
</comment>
<evidence type="ECO:0000256" key="1">
    <source>
        <dbReference type="HAMAP-Rule" id="MF_03131"/>
    </source>
</evidence>
<feature type="binding site" evidence="1">
    <location>
        <position position="406"/>
    </location>
    <ligand>
        <name>Mg(2+)</name>
        <dbReference type="ChEBI" id="CHEBI:18420"/>
    </ligand>
</feature>
<reference evidence="2 3" key="1">
    <citation type="journal article" date="2018" name="New Phytol.">
        <title>Phylogenomics of Endogonaceae and evolution of mycorrhizas within Mucoromycota.</title>
        <authorList>
            <person name="Chang Y."/>
            <person name="Desiro A."/>
            <person name="Na H."/>
            <person name="Sandor L."/>
            <person name="Lipzen A."/>
            <person name="Clum A."/>
            <person name="Barry K."/>
            <person name="Grigoriev I.V."/>
            <person name="Martin F.M."/>
            <person name="Stajich J.E."/>
            <person name="Smith M.E."/>
            <person name="Bonito G."/>
            <person name="Spatafora J.W."/>
        </authorList>
    </citation>
    <scope>NUCLEOTIDE SEQUENCE [LARGE SCALE GENOMIC DNA]</scope>
    <source>
        <strain evidence="2 3">GMNB39</strain>
    </source>
</reference>
<gene>
    <name evidence="2" type="ORF">BC936DRAFT_148771</name>
</gene>
<comment type="cofactor">
    <cofactor evidence="1">
        <name>Mg(2+)</name>
        <dbReference type="ChEBI" id="CHEBI:18420"/>
    </cofactor>
</comment>
<sequence>MPTTEKYLILACNAGSSSLKFKLFNPTNDSLSLLAQGNCAEIGTHSPHFTCHVLSPDNNVDRDELTLTTHEASFSYLLSHLTTVLADHAAIRIVAHRVVHGASKFREPTRITNDTLEQLDALGDLAPLHNHRSVVVMRECLRVLPKARNIAFFDTMFHTTIPEHVYTYPLPNKVAKEKGIRKFGFHGLSHGFVAKKAAEFLGGRVEDFMFITIHLGAGSSACAIKHGKSYDTSMGLTPLAGLPGGTRSGDIDPTAVFHFLPSPSSPSPSGLTHAEEVLNHDSGLLGICGTSNVREIVDQMRPRSSVSDDARHRAQLAFDLFVNRIQNFVGAYLVALEGADAVIFAGGIGENCPEIREAVCRKLAWVGAGIEPGRNERAKEKLDKNGVVDVGVEGNKIRVLVVKTDEEREMAEVIAGKGL</sequence>
<feature type="site" description="Transition state stabilizer" evidence="1">
    <location>
        <position position="186"/>
    </location>
</feature>
<dbReference type="NCBIfam" id="TIGR00016">
    <property type="entry name" value="ackA"/>
    <property type="match status" value="1"/>
</dbReference>
<feature type="binding site" evidence="1">
    <location>
        <begin position="347"/>
        <end position="351"/>
    </location>
    <ligand>
        <name>ATP</name>
        <dbReference type="ChEBI" id="CHEBI:30616"/>
    </ligand>
</feature>
<dbReference type="GO" id="GO:0005524">
    <property type="term" value="F:ATP binding"/>
    <property type="evidence" value="ECO:0007669"/>
    <property type="project" value="UniProtKB-KW"/>
</dbReference>
<feature type="binding site" evidence="1">
    <location>
        <begin position="214"/>
        <end position="218"/>
    </location>
    <ligand>
        <name>ATP</name>
        <dbReference type="ChEBI" id="CHEBI:30616"/>
    </ligand>
</feature>
<comment type="pathway">
    <text evidence="1">Metabolic intermediate biosynthesis; acetyl-CoA biosynthesis; acetyl-CoA from acetate: step 1/2.</text>
</comment>
<dbReference type="OrthoDB" id="67445at2759"/>
<organism evidence="2 3">
    <name type="scientific">Jimgerdemannia flammicorona</name>
    <dbReference type="NCBI Taxonomy" id="994334"/>
    <lineage>
        <taxon>Eukaryota</taxon>
        <taxon>Fungi</taxon>
        <taxon>Fungi incertae sedis</taxon>
        <taxon>Mucoromycota</taxon>
        <taxon>Mucoromycotina</taxon>
        <taxon>Endogonomycetes</taxon>
        <taxon>Endogonales</taxon>
        <taxon>Endogonaceae</taxon>
        <taxon>Jimgerdemannia</taxon>
    </lineage>
</organism>
<dbReference type="GO" id="GO:0006083">
    <property type="term" value="P:acetate metabolic process"/>
    <property type="evidence" value="ECO:0007669"/>
    <property type="project" value="TreeGrafter"/>
</dbReference>
<dbReference type="GO" id="GO:0008776">
    <property type="term" value="F:acetate kinase activity"/>
    <property type="evidence" value="ECO:0007669"/>
    <property type="project" value="UniProtKB-UniRule"/>
</dbReference>
<dbReference type="GO" id="GO:0000287">
    <property type="term" value="F:magnesium ion binding"/>
    <property type="evidence" value="ECO:0007669"/>
    <property type="project" value="UniProtKB-UniRule"/>
</dbReference>
<dbReference type="SUPFAM" id="SSF53067">
    <property type="entry name" value="Actin-like ATPase domain"/>
    <property type="match status" value="2"/>
</dbReference>